<evidence type="ECO:0000313" key="1">
    <source>
        <dbReference type="EMBL" id="KAK2142931.1"/>
    </source>
</evidence>
<dbReference type="Proteomes" id="UP001209878">
    <property type="component" value="Unassembled WGS sequence"/>
</dbReference>
<organism evidence="1 2">
    <name type="scientific">Ridgeia piscesae</name>
    <name type="common">Tubeworm</name>
    <dbReference type="NCBI Taxonomy" id="27915"/>
    <lineage>
        <taxon>Eukaryota</taxon>
        <taxon>Metazoa</taxon>
        <taxon>Spiralia</taxon>
        <taxon>Lophotrochozoa</taxon>
        <taxon>Annelida</taxon>
        <taxon>Polychaeta</taxon>
        <taxon>Sedentaria</taxon>
        <taxon>Canalipalpata</taxon>
        <taxon>Sabellida</taxon>
        <taxon>Siboglinidae</taxon>
        <taxon>Ridgeia</taxon>
    </lineage>
</organism>
<gene>
    <name evidence="1" type="ORF">NP493_4652g00002</name>
</gene>
<evidence type="ECO:0000313" key="2">
    <source>
        <dbReference type="Proteomes" id="UP001209878"/>
    </source>
</evidence>
<protein>
    <submittedName>
        <fullName evidence="1">Uncharacterized protein</fullName>
    </submittedName>
</protein>
<accession>A0AAD9MT71</accession>
<name>A0AAD9MT71_RIDPI</name>
<sequence length="143" mass="15419">MDVRSIANFPKVPFSEVSLTVSTMIFTVLEAAAFFTASSYFTSTLTSTLPLLKVTSITSKLFSPNVCVRTALNFSTTSIFKLLYASDALSFRSGVKLVLVNFKLTLTRAWSATGITGILPGKTEAIAIKPDVNVIKSSQIHMG</sequence>
<keyword evidence="2" id="KW-1185">Reference proteome</keyword>
<dbReference type="EMBL" id="JAODUO010004702">
    <property type="protein sequence ID" value="KAK2142931.1"/>
    <property type="molecule type" value="Genomic_DNA"/>
</dbReference>
<dbReference type="AlphaFoldDB" id="A0AAD9MT71"/>
<proteinExistence type="predicted"/>
<reference evidence="1" key="1">
    <citation type="journal article" date="2023" name="Mol. Biol. Evol.">
        <title>Third-Generation Sequencing Reveals the Adaptive Role of the Epigenome in Three Deep-Sea Polychaetes.</title>
        <authorList>
            <person name="Perez M."/>
            <person name="Aroh O."/>
            <person name="Sun Y."/>
            <person name="Lan Y."/>
            <person name="Juniper S.K."/>
            <person name="Young C.R."/>
            <person name="Angers B."/>
            <person name="Qian P.Y."/>
        </authorList>
    </citation>
    <scope>NUCLEOTIDE SEQUENCE</scope>
    <source>
        <strain evidence="1">R07B-5</strain>
    </source>
</reference>
<comment type="caution">
    <text evidence="1">The sequence shown here is derived from an EMBL/GenBank/DDBJ whole genome shotgun (WGS) entry which is preliminary data.</text>
</comment>